<keyword evidence="7" id="KW-0479">Metal-binding</keyword>
<sequence>MASRAVERPPQVGILTVSDRCYLGTQEDSSGPNLKAIVEQEQGLAGQVVKTKIVADEHSQIQDALINWCDEEKLDLILTTGGTGFATRDVTPEATKAVLEKEAPGLALSMLMGSLQITPLAMLSRPACGTRRNSLIINLPGSKKGSQECYEFVLPGLRHAIQLLRGDNKEVEATHKSMTSSQGSHDHSASHGHKKRRLRLSSRTPVKKGGKNSKTLTMVKDPNQHRVAFQTSQDLQVPNQEMHDPQEMSFEELEVVQGIVLIPQEEAVIMEASSQHQDETPSQRDETGKQISRILKELSEHISEMDDGQSSATHQPKELGMGLKDQDSQSGKTTDDGVKKETTSHVDGSTCDGSNLPGSLEGKDNDNWTEDGNEDNDVSEQDDDDDYLVADDDDENEDSSSNYSYVYDSSTTYGKDTGDSDLRVIKMNKCPKRHCRGEHHSAEDEVEKSCGSIIEESDSATKSAGIEADGDGNPNSTYIVFEFDPTDINSRTQESDEPRTKKQRVYALQRPFGKSQRQRKAAKKSSKSKTSKKKTTSKKDRTEYSIPVGVPLRNFLASQELLRDVNLRRGKRSVKQDLVKMQRQEKALACQSWQRKTLVNERCRYDDLFVATEKGEQLRKRIKDGKRDQYVVAWYLFCSGEGNCLRQCGSYGKCVKSCKGAQHKQDRHNCSVLVTLKLFLSDLQTWKVTITGQHVPPEGDVTWQSPGRANPKRQIDEELRDMIFTEADRELPVQEIYDKLQNEGAMAGRIVNRGKIVQSVRRRKRLMMKAQTGKDTAAHKPKTKKIR</sequence>
<feature type="compositionally biased region" description="Low complexity" evidence="10">
    <location>
        <begin position="399"/>
        <end position="410"/>
    </location>
</feature>
<dbReference type="OrthoDB" id="4349954at2759"/>
<evidence type="ECO:0000256" key="3">
    <source>
        <dbReference type="ARBA" id="ARBA00007589"/>
    </source>
</evidence>
<proteinExistence type="inferred from homology"/>
<feature type="compositionally biased region" description="Basic and acidic residues" evidence="10">
    <location>
        <begin position="333"/>
        <end position="344"/>
    </location>
</feature>
<dbReference type="SUPFAM" id="SSF53218">
    <property type="entry name" value="Molybdenum cofactor biosynthesis proteins"/>
    <property type="match status" value="1"/>
</dbReference>
<dbReference type="GeneID" id="119740479"/>
<dbReference type="CDD" id="cd00886">
    <property type="entry name" value="MogA_MoaB"/>
    <property type="match status" value="1"/>
</dbReference>
<dbReference type="Proteomes" id="UP000887568">
    <property type="component" value="Unplaced"/>
</dbReference>
<dbReference type="InterPro" id="IPR051920">
    <property type="entry name" value="MPT_Adenylyltrnsfr/MoaC-Rel"/>
</dbReference>
<feature type="compositionally biased region" description="Polar residues" evidence="10">
    <location>
        <begin position="345"/>
        <end position="357"/>
    </location>
</feature>
<reference evidence="12" key="1">
    <citation type="submission" date="2022-11" db="UniProtKB">
        <authorList>
            <consortium name="EnsemblMetazoa"/>
        </authorList>
    </citation>
    <scope>IDENTIFICATION</scope>
</reference>
<comment type="pathway">
    <text evidence="2">Cofactor biosynthesis; molybdopterin biosynthesis.</text>
</comment>
<dbReference type="GO" id="GO:0061599">
    <property type="term" value="F:molybdopterin molybdotransferase activity"/>
    <property type="evidence" value="ECO:0007669"/>
    <property type="project" value="UniProtKB-EC"/>
</dbReference>
<dbReference type="FunFam" id="3.40.980.10:FF:000002">
    <property type="entry name" value="Molybdopterin molybdenumtransferase"/>
    <property type="match status" value="1"/>
</dbReference>
<accession>A0A914B681</accession>
<comment type="similarity">
    <text evidence="3">In the N-terminal section; belongs to the MoaB/Mog family.</text>
</comment>
<dbReference type="PROSITE" id="PS01078">
    <property type="entry name" value="MOCF_BIOSYNTHESIS_1"/>
    <property type="match status" value="1"/>
</dbReference>
<keyword evidence="5" id="KW-0500">Molybdenum</keyword>
<dbReference type="InterPro" id="IPR001453">
    <property type="entry name" value="MoaB/Mog_dom"/>
</dbReference>
<evidence type="ECO:0000313" key="12">
    <source>
        <dbReference type="EnsemblMetazoa" id="XP_038071731.1"/>
    </source>
</evidence>
<comment type="cofactor">
    <cofactor evidence="1">
        <name>Mg(2+)</name>
        <dbReference type="ChEBI" id="CHEBI:18420"/>
    </cofactor>
</comment>
<dbReference type="Pfam" id="PF00994">
    <property type="entry name" value="MoCF_biosynth"/>
    <property type="match status" value="1"/>
</dbReference>
<keyword evidence="8" id="KW-0460">Magnesium</keyword>
<dbReference type="InterPro" id="IPR008284">
    <property type="entry name" value="MoCF_biosynth_CS"/>
</dbReference>
<name>A0A914B681_PATMI</name>
<keyword evidence="13" id="KW-1185">Reference proteome</keyword>
<evidence type="ECO:0000256" key="8">
    <source>
        <dbReference type="ARBA" id="ARBA00022842"/>
    </source>
</evidence>
<feature type="compositionally biased region" description="Basic residues" evidence="10">
    <location>
        <begin position="516"/>
        <end position="536"/>
    </location>
</feature>
<feature type="region of interest" description="Disordered" evidence="10">
    <location>
        <begin position="302"/>
        <end position="419"/>
    </location>
</feature>
<feature type="compositionally biased region" description="Basic residues" evidence="10">
    <location>
        <begin position="190"/>
        <end position="211"/>
    </location>
</feature>
<dbReference type="RefSeq" id="XP_038071731.1">
    <property type="nucleotide sequence ID" value="XM_038215803.1"/>
</dbReference>
<evidence type="ECO:0000256" key="9">
    <source>
        <dbReference type="ARBA" id="ARBA00023150"/>
    </source>
</evidence>
<evidence type="ECO:0000313" key="13">
    <source>
        <dbReference type="Proteomes" id="UP000887568"/>
    </source>
</evidence>
<keyword evidence="9" id="KW-0501">Molybdenum cofactor biosynthesis</keyword>
<evidence type="ECO:0000256" key="5">
    <source>
        <dbReference type="ARBA" id="ARBA00022505"/>
    </source>
</evidence>
<feature type="region of interest" description="Disordered" evidence="10">
    <location>
        <begin position="461"/>
        <end position="543"/>
    </location>
</feature>
<evidence type="ECO:0000256" key="2">
    <source>
        <dbReference type="ARBA" id="ARBA00005046"/>
    </source>
</evidence>
<dbReference type="EnsemblMetazoa" id="XM_038215803.1">
    <property type="protein sequence ID" value="XP_038071731.1"/>
    <property type="gene ID" value="LOC119740479"/>
</dbReference>
<evidence type="ECO:0000259" key="11">
    <source>
        <dbReference type="SMART" id="SM00852"/>
    </source>
</evidence>
<feature type="region of interest" description="Disordered" evidence="10">
    <location>
        <begin position="171"/>
        <end position="224"/>
    </location>
</feature>
<protein>
    <recommendedName>
        <fullName evidence="4">molybdopterin molybdotransferase</fullName>
        <ecNumber evidence="4">2.10.1.1</ecNumber>
    </recommendedName>
</protein>
<dbReference type="InterPro" id="IPR036425">
    <property type="entry name" value="MoaB/Mog-like_dom_sf"/>
</dbReference>
<feature type="domain" description="MoaB/Mog" evidence="11">
    <location>
        <begin position="13"/>
        <end position="160"/>
    </location>
</feature>
<dbReference type="PANTHER" id="PTHR43764">
    <property type="entry name" value="MOLYBDENUM COFACTOR BIOSYNTHESIS"/>
    <property type="match status" value="1"/>
</dbReference>
<evidence type="ECO:0000256" key="1">
    <source>
        <dbReference type="ARBA" id="ARBA00001946"/>
    </source>
</evidence>
<dbReference type="GO" id="GO:0006777">
    <property type="term" value="P:Mo-molybdopterin cofactor biosynthetic process"/>
    <property type="evidence" value="ECO:0007669"/>
    <property type="project" value="UniProtKB-KW"/>
</dbReference>
<dbReference type="AlphaFoldDB" id="A0A914B681"/>
<dbReference type="Gene3D" id="3.40.980.10">
    <property type="entry name" value="MoaB/Mog-like domain"/>
    <property type="match status" value="1"/>
</dbReference>
<dbReference type="SMART" id="SM00852">
    <property type="entry name" value="MoCF_biosynth"/>
    <property type="match status" value="1"/>
</dbReference>
<dbReference type="NCBIfam" id="TIGR00177">
    <property type="entry name" value="molyb_syn"/>
    <property type="match status" value="1"/>
</dbReference>
<evidence type="ECO:0000256" key="7">
    <source>
        <dbReference type="ARBA" id="ARBA00022723"/>
    </source>
</evidence>
<dbReference type="EC" id="2.10.1.1" evidence="4"/>
<evidence type="ECO:0000256" key="10">
    <source>
        <dbReference type="SAM" id="MobiDB-lite"/>
    </source>
</evidence>
<dbReference type="PANTHER" id="PTHR43764:SF1">
    <property type="entry name" value="MOLYBDOPTERIN MOLYBDOTRANSFERASE"/>
    <property type="match status" value="1"/>
</dbReference>
<evidence type="ECO:0000256" key="4">
    <source>
        <dbReference type="ARBA" id="ARBA00013269"/>
    </source>
</evidence>
<keyword evidence="6" id="KW-0808">Transferase</keyword>
<organism evidence="12 13">
    <name type="scientific">Patiria miniata</name>
    <name type="common">Bat star</name>
    <name type="synonym">Asterina miniata</name>
    <dbReference type="NCBI Taxonomy" id="46514"/>
    <lineage>
        <taxon>Eukaryota</taxon>
        <taxon>Metazoa</taxon>
        <taxon>Echinodermata</taxon>
        <taxon>Eleutherozoa</taxon>
        <taxon>Asterozoa</taxon>
        <taxon>Asteroidea</taxon>
        <taxon>Valvatacea</taxon>
        <taxon>Valvatida</taxon>
        <taxon>Asterinidae</taxon>
        <taxon>Patiria</taxon>
    </lineage>
</organism>
<dbReference type="GO" id="GO:0046872">
    <property type="term" value="F:metal ion binding"/>
    <property type="evidence" value="ECO:0007669"/>
    <property type="project" value="UniProtKB-KW"/>
</dbReference>
<evidence type="ECO:0000256" key="6">
    <source>
        <dbReference type="ARBA" id="ARBA00022679"/>
    </source>
</evidence>
<feature type="compositionally biased region" description="Acidic residues" evidence="10">
    <location>
        <begin position="367"/>
        <end position="398"/>
    </location>
</feature>